<dbReference type="Proteomes" id="UP000028990">
    <property type="component" value="Unassembled WGS sequence"/>
</dbReference>
<keyword evidence="4" id="KW-0472">Membrane</keyword>
<keyword evidence="4" id="KW-0812">Transmembrane</keyword>
<dbReference type="CDD" id="cd03590">
    <property type="entry name" value="CLECT_DC-SIGN_like"/>
    <property type="match status" value="1"/>
</dbReference>
<protein>
    <submittedName>
        <fullName evidence="6">CD209 antigen</fullName>
    </submittedName>
</protein>
<evidence type="ECO:0000256" key="4">
    <source>
        <dbReference type="SAM" id="Phobius"/>
    </source>
</evidence>
<name>A0A091DJJ8_FUKDA</name>
<feature type="region of interest" description="Disordered" evidence="3">
    <location>
        <begin position="78"/>
        <end position="98"/>
    </location>
</feature>
<dbReference type="PROSITE" id="PS00615">
    <property type="entry name" value="C_TYPE_LECTIN_1"/>
    <property type="match status" value="1"/>
</dbReference>
<organism evidence="6 7">
    <name type="scientific">Fukomys damarensis</name>
    <name type="common">Damaraland mole rat</name>
    <name type="synonym">Cryptomys damarensis</name>
    <dbReference type="NCBI Taxonomy" id="885580"/>
    <lineage>
        <taxon>Eukaryota</taxon>
        <taxon>Metazoa</taxon>
        <taxon>Chordata</taxon>
        <taxon>Craniata</taxon>
        <taxon>Vertebrata</taxon>
        <taxon>Euteleostomi</taxon>
        <taxon>Mammalia</taxon>
        <taxon>Eutheria</taxon>
        <taxon>Euarchontoglires</taxon>
        <taxon>Glires</taxon>
        <taxon>Rodentia</taxon>
        <taxon>Hystricomorpha</taxon>
        <taxon>Bathyergidae</taxon>
        <taxon>Fukomys</taxon>
    </lineage>
</organism>
<dbReference type="PANTHER" id="PTHR22803">
    <property type="entry name" value="MANNOSE, PHOSPHOLIPASE, LECTIN RECEPTOR RELATED"/>
    <property type="match status" value="1"/>
</dbReference>
<dbReference type="InterPro" id="IPR016186">
    <property type="entry name" value="C-type_lectin-like/link_sf"/>
</dbReference>
<evidence type="ECO:0000259" key="5">
    <source>
        <dbReference type="PROSITE" id="PS50041"/>
    </source>
</evidence>
<sequence>MAGDHEPRVPGSPVSRGPWPLLLLLFLSLAICFLLLVTTLVQGLGCLGAGCHGSCLPSVLNSEHLLFSLAVSRIPKSPAAEAQDRQESPSLGSASQEQVQSGLEQIRQQLGQINASLEREERSRVFLGFLGLGVDIEARAPGLGPQRCGQDGSPDWSPVPTTPSSAARLCRPCPWNWEPFQGSCYLFSRTLGVWEASVSSCRDLGAHLVIINSLAEQRFLRYWDVRKDQRTWIGLSDHFREGSWQWVDGAPLQLSFWQDGEPNNDGDEDCVELFQDTWNDNVCTAQNFWICEQPVVPCTGL</sequence>
<dbReference type="AlphaFoldDB" id="A0A091DJJ8"/>
<evidence type="ECO:0000256" key="2">
    <source>
        <dbReference type="ARBA" id="ARBA00023157"/>
    </source>
</evidence>
<keyword evidence="1" id="KW-0430">Lectin</keyword>
<gene>
    <name evidence="6" type="ORF">H920_15626</name>
</gene>
<evidence type="ECO:0000313" key="7">
    <source>
        <dbReference type="Proteomes" id="UP000028990"/>
    </source>
</evidence>
<dbReference type="Gene3D" id="3.10.100.10">
    <property type="entry name" value="Mannose-Binding Protein A, subunit A"/>
    <property type="match status" value="1"/>
</dbReference>
<dbReference type="InterPro" id="IPR033989">
    <property type="entry name" value="CD209-like_CTLD"/>
</dbReference>
<dbReference type="InterPro" id="IPR016187">
    <property type="entry name" value="CTDL_fold"/>
</dbReference>
<evidence type="ECO:0000256" key="1">
    <source>
        <dbReference type="ARBA" id="ARBA00022734"/>
    </source>
</evidence>
<dbReference type="InterPro" id="IPR001304">
    <property type="entry name" value="C-type_lectin-like"/>
</dbReference>
<dbReference type="SMART" id="SM00034">
    <property type="entry name" value="CLECT"/>
    <property type="match status" value="1"/>
</dbReference>
<dbReference type="GO" id="GO:0030246">
    <property type="term" value="F:carbohydrate binding"/>
    <property type="evidence" value="ECO:0007669"/>
    <property type="project" value="UniProtKB-KW"/>
</dbReference>
<reference evidence="6 7" key="1">
    <citation type="submission" date="2013-11" db="EMBL/GenBank/DDBJ databases">
        <title>The Damaraland mole rat (Fukomys damarensis) genome and evolution of African mole rats.</title>
        <authorList>
            <person name="Gladyshev V.N."/>
            <person name="Fang X."/>
        </authorList>
    </citation>
    <scope>NUCLEOTIDE SEQUENCE [LARGE SCALE GENOMIC DNA]</scope>
    <source>
        <tissue evidence="6">Liver</tissue>
    </source>
</reference>
<dbReference type="InterPro" id="IPR050111">
    <property type="entry name" value="C-type_lectin/snaclec_domain"/>
</dbReference>
<dbReference type="SUPFAM" id="SSF56436">
    <property type="entry name" value="C-type lectin-like"/>
    <property type="match status" value="1"/>
</dbReference>
<dbReference type="EMBL" id="KN123867">
    <property type="protein sequence ID" value="KFO22976.1"/>
    <property type="molecule type" value="Genomic_DNA"/>
</dbReference>
<evidence type="ECO:0000256" key="3">
    <source>
        <dbReference type="SAM" id="MobiDB-lite"/>
    </source>
</evidence>
<dbReference type="PROSITE" id="PS50041">
    <property type="entry name" value="C_TYPE_LECTIN_2"/>
    <property type="match status" value="1"/>
</dbReference>
<dbReference type="InterPro" id="IPR018378">
    <property type="entry name" value="C-type_lectin_CS"/>
</dbReference>
<evidence type="ECO:0000313" key="6">
    <source>
        <dbReference type="EMBL" id="KFO22976.1"/>
    </source>
</evidence>
<dbReference type="Pfam" id="PF00059">
    <property type="entry name" value="Lectin_C"/>
    <property type="match status" value="1"/>
</dbReference>
<keyword evidence="7" id="KW-1185">Reference proteome</keyword>
<feature type="compositionally biased region" description="Polar residues" evidence="3">
    <location>
        <begin position="88"/>
        <end position="98"/>
    </location>
</feature>
<feature type="domain" description="C-type lectin" evidence="5">
    <location>
        <begin position="180"/>
        <end position="292"/>
    </location>
</feature>
<proteinExistence type="predicted"/>
<keyword evidence="2" id="KW-1015">Disulfide bond</keyword>
<feature type="transmembrane region" description="Helical" evidence="4">
    <location>
        <begin position="21"/>
        <end position="41"/>
    </location>
</feature>
<accession>A0A091DJJ8</accession>
<keyword evidence="4" id="KW-1133">Transmembrane helix</keyword>